<evidence type="ECO:0000313" key="10">
    <source>
        <dbReference type="Proteomes" id="UP000625711"/>
    </source>
</evidence>
<evidence type="ECO:0000313" key="9">
    <source>
        <dbReference type="EMBL" id="KAF7268956.1"/>
    </source>
</evidence>
<dbReference type="GO" id="GO:0030490">
    <property type="term" value="P:maturation of SSU-rRNA"/>
    <property type="evidence" value="ECO:0007669"/>
    <property type="project" value="InterPro"/>
</dbReference>
<evidence type="ECO:0000256" key="2">
    <source>
        <dbReference type="ARBA" id="ARBA00022552"/>
    </source>
</evidence>
<evidence type="ECO:0008006" key="11">
    <source>
        <dbReference type="Google" id="ProtNLM"/>
    </source>
</evidence>
<feature type="domain" description="Nucleolar protein 11 N-terminal" evidence="7">
    <location>
        <begin position="1"/>
        <end position="321"/>
    </location>
</feature>
<reference evidence="9" key="1">
    <citation type="submission" date="2020-08" db="EMBL/GenBank/DDBJ databases">
        <title>Genome sequencing and assembly of the red palm weevil Rhynchophorus ferrugineus.</title>
        <authorList>
            <person name="Dias G.B."/>
            <person name="Bergman C.M."/>
            <person name="Manee M."/>
        </authorList>
    </citation>
    <scope>NUCLEOTIDE SEQUENCE</scope>
    <source>
        <strain evidence="9">AA-2017</strain>
        <tissue evidence="9">Whole larva</tissue>
    </source>
</reference>
<keyword evidence="2" id="KW-0698">rRNA processing</keyword>
<comment type="caution">
    <text evidence="9">The sequence shown here is derived from an EMBL/GenBank/DDBJ whole genome shotgun (WGS) entry which is preliminary data.</text>
</comment>
<evidence type="ECO:0000259" key="7">
    <source>
        <dbReference type="Pfam" id="PF08168"/>
    </source>
</evidence>
<dbReference type="Proteomes" id="UP000625711">
    <property type="component" value="Unassembled WGS sequence"/>
</dbReference>
<dbReference type="GO" id="GO:0003723">
    <property type="term" value="F:RNA binding"/>
    <property type="evidence" value="ECO:0007669"/>
    <property type="project" value="TreeGrafter"/>
</dbReference>
<evidence type="ECO:0000259" key="8">
    <source>
        <dbReference type="Pfam" id="PF20998"/>
    </source>
</evidence>
<sequence length="599" mass="69598">MAKLLSYYRLCPLIDTKNLLGISNDCEKGVVLVTLGRNLVIKYKLSDQKQITSWRTRDKLTSQVLYDKEQNKYVAVFNKTFIRLWTDDDENLDKVKKIKFNQQIYNIIMHNEKAVIVFIDGSLYPLSEALENRKTLQTEKIIDDEHIHDILYTSVDTKLYFGFLVKKNNINIFYWCIYTGDIRNIYHKVTVQREQLSLTGYGLHVDRDQVNLLSVWNDGRMYSQILKQDDKDINEPGQLFTVIENISTTNLVKIVDIDDNYIAIYGADPNEEGAILLIYNTQFKVNQSKQTHKLYTNDSKIWRIDNNILLPVGQNLVVVPFCLESEQLAALVGSHKPVSSKPDADVVFVCEFEEARWEDNQNSVNTKERNLSKKLKNKVQEYFKQGLPEGLIVEYILPDILAEQSINLLGESLDFFTDIPEKYLAKILNFILSCDMKKFPSTPEKLLPNLANELLPWSRINLLDRILIREYSDVLLIPYMRCDLDLEQALKLLTYLNYMLSEEGHDLQNLDSLETEKCITGWMSVLIDSNYQKFILSKDRNIENVLIRCKETVMDHLDVLDELKQISPALCQFHQEMQGKNNNAGFSNNLYTVEQLNLY</sequence>
<protein>
    <recommendedName>
        <fullName evidence="11">Nucleolar protein 11</fullName>
    </recommendedName>
</protein>
<name>A0A834HYQ2_RHYFE</name>
<dbReference type="OrthoDB" id="6502630at2759"/>
<keyword evidence="6" id="KW-0539">Nucleus</keyword>
<evidence type="ECO:0000256" key="5">
    <source>
        <dbReference type="ARBA" id="ARBA00023163"/>
    </source>
</evidence>
<dbReference type="EMBL" id="JAACXV010014286">
    <property type="protein sequence ID" value="KAF7268956.1"/>
    <property type="molecule type" value="Genomic_DNA"/>
</dbReference>
<keyword evidence="3" id="KW-0805">Transcription regulation</keyword>
<evidence type="ECO:0000256" key="3">
    <source>
        <dbReference type="ARBA" id="ARBA00023015"/>
    </source>
</evidence>
<gene>
    <name evidence="9" type="ORF">GWI33_017985</name>
</gene>
<dbReference type="InterPro" id="IPR042859">
    <property type="entry name" value="NOL11"/>
</dbReference>
<dbReference type="AlphaFoldDB" id="A0A834HYQ2"/>
<accession>A0A834HYQ2</accession>
<keyword evidence="5" id="KW-0804">Transcription</keyword>
<evidence type="ECO:0000256" key="1">
    <source>
        <dbReference type="ARBA" id="ARBA00004604"/>
    </source>
</evidence>
<dbReference type="InterPro" id="IPR012584">
    <property type="entry name" value="NOL11_N"/>
</dbReference>
<dbReference type="Pfam" id="PF08168">
    <property type="entry name" value="NOL11_N"/>
    <property type="match status" value="1"/>
</dbReference>
<dbReference type="PANTHER" id="PTHR15633:SF2">
    <property type="entry name" value="NUCLEOLAR PROTEIN 11"/>
    <property type="match status" value="1"/>
</dbReference>
<dbReference type="PANTHER" id="PTHR15633">
    <property type="entry name" value="NUCLEOLAR PROTEIN 11"/>
    <property type="match status" value="1"/>
</dbReference>
<keyword evidence="4" id="KW-0010">Activator</keyword>
<comment type="subcellular location">
    <subcellularLocation>
        <location evidence="1">Nucleus</location>
        <location evidence="1">Nucleolus</location>
    </subcellularLocation>
</comment>
<dbReference type="Pfam" id="PF20998">
    <property type="entry name" value="Nol11_C"/>
    <property type="match status" value="1"/>
</dbReference>
<organism evidence="9 10">
    <name type="scientific">Rhynchophorus ferrugineus</name>
    <name type="common">Red palm weevil</name>
    <name type="synonym">Curculio ferrugineus</name>
    <dbReference type="NCBI Taxonomy" id="354439"/>
    <lineage>
        <taxon>Eukaryota</taxon>
        <taxon>Metazoa</taxon>
        <taxon>Ecdysozoa</taxon>
        <taxon>Arthropoda</taxon>
        <taxon>Hexapoda</taxon>
        <taxon>Insecta</taxon>
        <taxon>Pterygota</taxon>
        <taxon>Neoptera</taxon>
        <taxon>Endopterygota</taxon>
        <taxon>Coleoptera</taxon>
        <taxon>Polyphaga</taxon>
        <taxon>Cucujiformia</taxon>
        <taxon>Curculionidae</taxon>
        <taxon>Dryophthorinae</taxon>
        <taxon>Rhynchophorus</taxon>
    </lineage>
</organism>
<evidence type="ECO:0000256" key="6">
    <source>
        <dbReference type="ARBA" id="ARBA00023242"/>
    </source>
</evidence>
<proteinExistence type="predicted"/>
<evidence type="ECO:0000256" key="4">
    <source>
        <dbReference type="ARBA" id="ARBA00023159"/>
    </source>
</evidence>
<dbReference type="InterPro" id="IPR048897">
    <property type="entry name" value="Nol11_C"/>
</dbReference>
<feature type="domain" description="Nucleolar protein 11 C-terminal" evidence="8">
    <location>
        <begin position="377"/>
        <end position="599"/>
    </location>
</feature>
<dbReference type="GO" id="GO:0005730">
    <property type="term" value="C:nucleolus"/>
    <property type="evidence" value="ECO:0007669"/>
    <property type="project" value="UniProtKB-SubCell"/>
</dbReference>
<keyword evidence="10" id="KW-1185">Reference proteome</keyword>